<organism evidence="1 2">
    <name type="scientific">Eumeta variegata</name>
    <name type="common">Bagworm moth</name>
    <name type="synonym">Eumeta japonica</name>
    <dbReference type="NCBI Taxonomy" id="151549"/>
    <lineage>
        <taxon>Eukaryota</taxon>
        <taxon>Metazoa</taxon>
        <taxon>Ecdysozoa</taxon>
        <taxon>Arthropoda</taxon>
        <taxon>Hexapoda</taxon>
        <taxon>Insecta</taxon>
        <taxon>Pterygota</taxon>
        <taxon>Neoptera</taxon>
        <taxon>Endopterygota</taxon>
        <taxon>Lepidoptera</taxon>
        <taxon>Glossata</taxon>
        <taxon>Ditrysia</taxon>
        <taxon>Tineoidea</taxon>
        <taxon>Psychidae</taxon>
        <taxon>Oiketicinae</taxon>
        <taxon>Eumeta</taxon>
    </lineage>
</organism>
<dbReference type="AlphaFoldDB" id="A0A4C1ZJZ3"/>
<sequence length="186" mass="20120">MSAPRVTRSVQISHGAAAASAALAIYFNRACTLCGMCDGGRKAEGPGAGDGGRNRTGAGAVNQRLMTRSPCRRYARLTATCPFRARHSRRGGIPLPKIDINMCSTFESTRDTICCIQKPCLIRIPRRCRADTVSAGVDRHYTLPSRPPPRPDTKIVNDSLPAVQRAVTNFRLSPADGFVRPRAVVD</sequence>
<evidence type="ECO:0000313" key="2">
    <source>
        <dbReference type="Proteomes" id="UP000299102"/>
    </source>
</evidence>
<comment type="caution">
    <text evidence="1">The sequence shown here is derived from an EMBL/GenBank/DDBJ whole genome shotgun (WGS) entry which is preliminary data.</text>
</comment>
<keyword evidence="2" id="KW-1185">Reference proteome</keyword>
<dbReference type="Proteomes" id="UP000299102">
    <property type="component" value="Unassembled WGS sequence"/>
</dbReference>
<gene>
    <name evidence="1" type="ORF">EVAR_58492_1</name>
</gene>
<evidence type="ECO:0000313" key="1">
    <source>
        <dbReference type="EMBL" id="GBP88078.1"/>
    </source>
</evidence>
<accession>A0A4C1ZJZ3</accession>
<proteinExistence type="predicted"/>
<dbReference type="EMBL" id="BGZK01001904">
    <property type="protein sequence ID" value="GBP88078.1"/>
    <property type="molecule type" value="Genomic_DNA"/>
</dbReference>
<reference evidence="1 2" key="1">
    <citation type="journal article" date="2019" name="Commun. Biol.">
        <title>The bagworm genome reveals a unique fibroin gene that provides high tensile strength.</title>
        <authorList>
            <person name="Kono N."/>
            <person name="Nakamura H."/>
            <person name="Ohtoshi R."/>
            <person name="Tomita M."/>
            <person name="Numata K."/>
            <person name="Arakawa K."/>
        </authorList>
    </citation>
    <scope>NUCLEOTIDE SEQUENCE [LARGE SCALE GENOMIC DNA]</scope>
</reference>
<protein>
    <submittedName>
        <fullName evidence="1">Uncharacterized protein</fullName>
    </submittedName>
</protein>
<name>A0A4C1ZJZ3_EUMVA</name>